<accession>A0AAN9P649</accession>
<proteinExistence type="predicted"/>
<keyword evidence="2" id="KW-1185">Reference proteome</keyword>
<organism evidence="1 2">
    <name type="scientific">Clitoria ternatea</name>
    <name type="common">Butterfly pea</name>
    <dbReference type="NCBI Taxonomy" id="43366"/>
    <lineage>
        <taxon>Eukaryota</taxon>
        <taxon>Viridiplantae</taxon>
        <taxon>Streptophyta</taxon>
        <taxon>Embryophyta</taxon>
        <taxon>Tracheophyta</taxon>
        <taxon>Spermatophyta</taxon>
        <taxon>Magnoliopsida</taxon>
        <taxon>eudicotyledons</taxon>
        <taxon>Gunneridae</taxon>
        <taxon>Pentapetalae</taxon>
        <taxon>rosids</taxon>
        <taxon>fabids</taxon>
        <taxon>Fabales</taxon>
        <taxon>Fabaceae</taxon>
        <taxon>Papilionoideae</taxon>
        <taxon>50 kb inversion clade</taxon>
        <taxon>NPAAA clade</taxon>
        <taxon>indigoferoid/millettioid clade</taxon>
        <taxon>Phaseoleae</taxon>
        <taxon>Clitoria</taxon>
    </lineage>
</organism>
<sequence length="190" mass="21579">MPARVSECKHSEEEVSKKQVKVGEVDMDVKGSDKEKSWPVSYRLTWNVLIVMLLGRGGDRGKGVLSLGVEGVPMMGQNSSSETHSEGGALNHIASRLYIDGKEIVKANGFPSYGKKTRVVLWHARSEFCVGLDLPWLLLIWGLQWNLSFGDRVTFLRGWIYSGLANMDWRRRPFRFQANWITHPTFNELI</sequence>
<evidence type="ECO:0000313" key="2">
    <source>
        <dbReference type="Proteomes" id="UP001359559"/>
    </source>
</evidence>
<comment type="caution">
    <text evidence="1">The sequence shown here is derived from an EMBL/GenBank/DDBJ whole genome shotgun (WGS) entry which is preliminary data.</text>
</comment>
<protein>
    <submittedName>
        <fullName evidence="1">Uncharacterized protein</fullName>
    </submittedName>
</protein>
<reference evidence="1 2" key="1">
    <citation type="submission" date="2024-01" db="EMBL/GenBank/DDBJ databases">
        <title>The genomes of 5 underutilized Papilionoideae crops provide insights into root nodulation and disease resistance.</title>
        <authorList>
            <person name="Yuan L."/>
        </authorList>
    </citation>
    <scope>NUCLEOTIDE SEQUENCE [LARGE SCALE GENOMIC DNA]</scope>
    <source>
        <strain evidence="1">LY-2023</strain>
        <tissue evidence="1">Leaf</tissue>
    </source>
</reference>
<dbReference type="Proteomes" id="UP001359559">
    <property type="component" value="Unassembled WGS sequence"/>
</dbReference>
<dbReference type="AlphaFoldDB" id="A0AAN9P649"/>
<gene>
    <name evidence="1" type="ORF">RJT34_22116</name>
</gene>
<name>A0AAN9P649_CLITE</name>
<dbReference type="EMBL" id="JAYKXN010000005">
    <property type="protein sequence ID" value="KAK7286833.1"/>
    <property type="molecule type" value="Genomic_DNA"/>
</dbReference>
<evidence type="ECO:0000313" key="1">
    <source>
        <dbReference type="EMBL" id="KAK7286833.1"/>
    </source>
</evidence>